<dbReference type="PROSITE" id="PS00028">
    <property type="entry name" value="ZINC_FINGER_C2H2_1"/>
    <property type="match status" value="4"/>
</dbReference>
<keyword evidence="5 10" id="KW-0863">Zinc-finger</keyword>
<name>A0ABM1JZ67_GEKJA</name>
<keyword evidence="3" id="KW-0479">Metal-binding</keyword>
<sequence length="795" mass="88727">MNIEDKLGGLFLKCGSIEQMHSSRDMVGMGASSDQSAISGERQEAVLQDRAMAHQDILSADEVLQESELRQQEMIPHDELMVHEETVKNDEEMEAQDRLPQGLQYAVNVPISVKQEITFTDVAEQQKRDKKLLREGLDLQKKKKRKQRSPAKILTINEDGSLGLKTTKSHICDHCNAAFRTNYHLQRHVFIHTGEKPFQCSQCDMRFIQKYLLQRHEKIHTGEKPFRCDECGMRFIQKYHMERHKRTHSGEKPYQCEYCLQFFSRTDRVLKHKRMCHENRDKKPNRSATKVGLLTSDEDQGFPMPLKDSSLPKKKRQKIEKSKSSGPDKESGTDKSEHKKDKNDFLPLYAASAKIKDEYMVAEYAVELPHSSVSGGHLQEPNSGEIHPPKLVLKKVNSKRNLKQSLEQSQTISSLASYEDSKVSKYAFDLVDKQSLLGSEGNADIDQVDTLQEGPSKPVHSSTNYDDAMQFLKKRRYLQAANSNSREYALNVGTIASQPSVTQAAVASVIDEGSTTSILDTAGLNVEIKNNHDKNVIPDEVLQTLLDHYSHKANGQHEIAFNVADAEVTSSISINSSEVSEVTQTETVASSSQASSSDKASMLQEYSKFLQQALDRTSQNDAYLNNPSLNFVSDNQTLTGQPAFSSIDKQVYASIPVNSFRSGMNSPLRTTPDKSHFGLMVGDSQHSFSFSGDEPNHSSSSSTQDFLDQVTSQKKAEAQPVHQAYQIGSFEQPFRAQYHGTRAGISSQFNTANGQVNLRGPGTSAEFPEFPLVNVNDARAGMNSSPDATTGQTFG</sequence>
<dbReference type="SUPFAM" id="SSF57667">
    <property type="entry name" value="beta-beta-alpha zinc fingers"/>
    <property type="match status" value="2"/>
</dbReference>
<evidence type="ECO:0000313" key="14">
    <source>
        <dbReference type="RefSeq" id="XP_015266754.1"/>
    </source>
</evidence>
<feature type="domain" description="C2H2-type" evidence="12">
    <location>
        <begin position="226"/>
        <end position="253"/>
    </location>
</feature>
<dbReference type="RefSeq" id="XP_015266754.1">
    <property type="nucleotide sequence ID" value="XM_015411268.1"/>
</dbReference>
<dbReference type="Gene3D" id="3.30.160.60">
    <property type="entry name" value="Classic Zinc Finger"/>
    <property type="match status" value="4"/>
</dbReference>
<evidence type="ECO:0000256" key="6">
    <source>
        <dbReference type="ARBA" id="ARBA00022833"/>
    </source>
</evidence>
<dbReference type="Proteomes" id="UP000694871">
    <property type="component" value="Unplaced"/>
</dbReference>
<dbReference type="GeneID" id="107110483"/>
<evidence type="ECO:0000256" key="2">
    <source>
        <dbReference type="ARBA" id="ARBA00006991"/>
    </source>
</evidence>
<evidence type="ECO:0000259" key="12">
    <source>
        <dbReference type="PROSITE" id="PS50157"/>
    </source>
</evidence>
<comment type="similarity">
    <text evidence="2">Belongs to the krueppel C2H2-type zinc-finger protein family.</text>
</comment>
<accession>A0ABM1JZ67</accession>
<dbReference type="InterPro" id="IPR036236">
    <property type="entry name" value="Znf_C2H2_sf"/>
</dbReference>
<dbReference type="Pfam" id="PF00096">
    <property type="entry name" value="zf-C2H2"/>
    <property type="match status" value="3"/>
</dbReference>
<feature type="domain" description="C2H2-type" evidence="12">
    <location>
        <begin position="254"/>
        <end position="282"/>
    </location>
</feature>
<feature type="compositionally biased region" description="Polar residues" evidence="11">
    <location>
        <begin position="697"/>
        <end position="713"/>
    </location>
</feature>
<keyword evidence="4" id="KW-0677">Repeat</keyword>
<evidence type="ECO:0000256" key="4">
    <source>
        <dbReference type="ARBA" id="ARBA00022737"/>
    </source>
</evidence>
<feature type="domain" description="C2H2-type" evidence="12">
    <location>
        <begin position="170"/>
        <end position="197"/>
    </location>
</feature>
<dbReference type="PANTHER" id="PTHR23235">
    <property type="entry name" value="KRUEPPEL-LIKE TRANSCRIPTION FACTOR"/>
    <property type="match status" value="1"/>
</dbReference>
<dbReference type="InterPro" id="IPR013087">
    <property type="entry name" value="Znf_C2H2_type"/>
</dbReference>
<keyword evidence="13" id="KW-1185">Reference proteome</keyword>
<feature type="domain" description="C2H2-type" evidence="12">
    <location>
        <begin position="198"/>
        <end position="225"/>
    </location>
</feature>
<keyword evidence="9" id="KW-0539">Nucleus</keyword>
<keyword evidence="8" id="KW-0804">Transcription</keyword>
<feature type="region of interest" description="Disordered" evidence="11">
    <location>
        <begin position="686"/>
        <end position="720"/>
    </location>
</feature>
<evidence type="ECO:0000256" key="9">
    <source>
        <dbReference type="ARBA" id="ARBA00023242"/>
    </source>
</evidence>
<evidence type="ECO:0000256" key="7">
    <source>
        <dbReference type="ARBA" id="ARBA00023015"/>
    </source>
</evidence>
<evidence type="ECO:0000256" key="11">
    <source>
        <dbReference type="SAM" id="MobiDB-lite"/>
    </source>
</evidence>
<keyword evidence="6" id="KW-0862">Zinc</keyword>
<feature type="compositionally biased region" description="Basic and acidic residues" evidence="11">
    <location>
        <begin position="319"/>
        <end position="340"/>
    </location>
</feature>
<dbReference type="PANTHER" id="PTHR23235:SF155">
    <property type="entry name" value="EARLY GROWTH RESPONSE 4-RELATED"/>
    <property type="match status" value="1"/>
</dbReference>
<keyword evidence="7" id="KW-0805">Transcription regulation</keyword>
<dbReference type="SMART" id="SM00355">
    <property type="entry name" value="ZnF_C2H2"/>
    <property type="match status" value="4"/>
</dbReference>
<evidence type="ECO:0000256" key="8">
    <source>
        <dbReference type="ARBA" id="ARBA00023163"/>
    </source>
</evidence>
<evidence type="ECO:0000256" key="5">
    <source>
        <dbReference type="ARBA" id="ARBA00022771"/>
    </source>
</evidence>
<evidence type="ECO:0000256" key="10">
    <source>
        <dbReference type="PROSITE-ProRule" id="PRU00042"/>
    </source>
</evidence>
<reference evidence="14" key="1">
    <citation type="submission" date="2025-08" db="UniProtKB">
        <authorList>
            <consortium name="RefSeq"/>
        </authorList>
    </citation>
    <scope>IDENTIFICATION</scope>
</reference>
<feature type="region of interest" description="Disordered" evidence="11">
    <location>
        <begin position="275"/>
        <end position="340"/>
    </location>
</feature>
<protein>
    <submittedName>
        <fullName evidence="14">Zinc finger protein 148 isoform X2</fullName>
    </submittedName>
</protein>
<organism evidence="13 14">
    <name type="scientific">Gekko japonicus</name>
    <name type="common">Schlegel's Japanese gecko</name>
    <dbReference type="NCBI Taxonomy" id="146911"/>
    <lineage>
        <taxon>Eukaryota</taxon>
        <taxon>Metazoa</taxon>
        <taxon>Chordata</taxon>
        <taxon>Craniata</taxon>
        <taxon>Vertebrata</taxon>
        <taxon>Euteleostomi</taxon>
        <taxon>Lepidosauria</taxon>
        <taxon>Squamata</taxon>
        <taxon>Bifurcata</taxon>
        <taxon>Gekkota</taxon>
        <taxon>Gekkonidae</taxon>
        <taxon>Gekkoninae</taxon>
        <taxon>Gekko</taxon>
    </lineage>
</organism>
<evidence type="ECO:0000256" key="3">
    <source>
        <dbReference type="ARBA" id="ARBA00022723"/>
    </source>
</evidence>
<comment type="subcellular location">
    <subcellularLocation>
        <location evidence="1">Nucleus</location>
    </subcellularLocation>
</comment>
<evidence type="ECO:0000256" key="1">
    <source>
        <dbReference type="ARBA" id="ARBA00004123"/>
    </source>
</evidence>
<gene>
    <name evidence="14" type="primary">ZNF148</name>
</gene>
<evidence type="ECO:0000313" key="13">
    <source>
        <dbReference type="Proteomes" id="UP000694871"/>
    </source>
</evidence>
<dbReference type="PROSITE" id="PS50157">
    <property type="entry name" value="ZINC_FINGER_C2H2_2"/>
    <property type="match status" value="4"/>
</dbReference>
<proteinExistence type="inferred from homology"/>